<dbReference type="InterPro" id="IPR025345">
    <property type="entry name" value="DUF4249"/>
</dbReference>
<evidence type="ECO:0008006" key="4">
    <source>
        <dbReference type="Google" id="ProtNLM"/>
    </source>
</evidence>
<evidence type="ECO:0000256" key="1">
    <source>
        <dbReference type="SAM" id="SignalP"/>
    </source>
</evidence>
<protein>
    <recommendedName>
        <fullName evidence="4">DUF4249 domain-containing protein</fullName>
    </recommendedName>
</protein>
<proteinExistence type="predicted"/>
<feature type="signal peptide" evidence="1">
    <location>
        <begin position="1"/>
        <end position="21"/>
    </location>
</feature>
<reference evidence="3" key="1">
    <citation type="journal article" date="2019" name="Int. J. Syst. Evol. Microbiol.">
        <title>The Global Catalogue of Microorganisms (GCM) 10K type strain sequencing project: providing services to taxonomists for standard genome sequencing and annotation.</title>
        <authorList>
            <consortium name="The Broad Institute Genomics Platform"/>
            <consortium name="The Broad Institute Genome Sequencing Center for Infectious Disease"/>
            <person name="Wu L."/>
            <person name="Ma J."/>
        </authorList>
    </citation>
    <scope>NUCLEOTIDE SEQUENCE [LARGE SCALE GENOMIC DNA]</scope>
    <source>
        <strain evidence="3">JCM 17925</strain>
    </source>
</reference>
<comment type="caution">
    <text evidence="2">The sequence shown here is derived from an EMBL/GenBank/DDBJ whole genome shotgun (WGS) entry which is preliminary data.</text>
</comment>
<evidence type="ECO:0000313" key="3">
    <source>
        <dbReference type="Proteomes" id="UP001500936"/>
    </source>
</evidence>
<dbReference type="EMBL" id="BAABHB010000006">
    <property type="protein sequence ID" value="GAA4409326.1"/>
    <property type="molecule type" value="Genomic_DNA"/>
</dbReference>
<gene>
    <name evidence="2" type="ORF">GCM10023187_32440</name>
</gene>
<dbReference type="Pfam" id="PF14054">
    <property type="entry name" value="DUF4249"/>
    <property type="match status" value="1"/>
</dbReference>
<feature type="chain" id="PRO_5046021562" description="DUF4249 domain-containing protein" evidence="1">
    <location>
        <begin position="22"/>
        <end position="273"/>
    </location>
</feature>
<evidence type="ECO:0000313" key="2">
    <source>
        <dbReference type="EMBL" id="GAA4409326.1"/>
    </source>
</evidence>
<organism evidence="2 3">
    <name type="scientific">Nibrella viscosa</name>
    <dbReference type="NCBI Taxonomy" id="1084524"/>
    <lineage>
        <taxon>Bacteria</taxon>
        <taxon>Pseudomonadati</taxon>
        <taxon>Bacteroidota</taxon>
        <taxon>Cytophagia</taxon>
        <taxon>Cytophagales</taxon>
        <taxon>Spirosomataceae</taxon>
        <taxon>Nibrella</taxon>
    </lineage>
</organism>
<keyword evidence="1" id="KW-0732">Signal</keyword>
<dbReference type="RefSeq" id="WP_345268882.1">
    <property type="nucleotide sequence ID" value="NZ_BAABHB010000006.1"/>
</dbReference>
<name>A0ABP8KKI5_9BACT</name>
<accession>A0ABP8KKI5</accession>
<dbReference type="Proteomes" id="UP001500936">
    <property type="component" value="Unassembled WGS sequence"/>
</dbReference>
<sequence>MKSYSVLALLLGLWVSLSSCEDVVDVELEKSKPVLVVDGWITDQPGPQTIRLKTTAPYFSNGASPVVTGATVTIRDNQGQTEVLKETAPGVYQTQSLRGKVGNQYTLTVKTGSEEYTAETAIRRTFPIDSIGTVYQKESMGRKEGYTLRFYGREPLGVGDSYRLKVYRNDTLLNSPHDLIFLEDRYVDGNYFKGLDLGLEPFRKGDKVRIENHSITEDTYAFLTELSTQMRNGGMFANPPANVRSNIKAVQGGKKATGWFGGSAVSSAERVVE</sequence>
<dbReference type="PROSITE" id="PS51257">
    <property type="entry name" value="PROKAR_LIPOPROTEIN"/>
    <property type="match status" value="1"/>
</dbReference>
<keyword evidence="3" id="KW-1185">Reference proteome</keyword>